<protein>
    <submittedName>
        <fullName evidence="1">Uncharacterized protein</fullName>
    </submittedName>
</protein>
<organism evidence="1">
    <name type="scientific">hydrothermal vent metagenome</name>
    <dbReference type="NCBI Taxonomy" id="652676"/>
    <lineage>
        <taxon>unclassified sequences</taxon>
        <taxon>metagenomes</taxon>
        <taxon>ecological metagenomes</taxon>
    </lineage>
</organism>
<sequence length="49" mass="5861">MASLHYQDRTNPYSNELIRKLEFDLFDEYMQSIDLSYTDKTLEIIQSLA</sequence>
<name>A0A3B0XQB3_9ZZZZ</name>
<proteinExistence type="predicted"/>
<reference evidence="1" key="1">
    <citation type="submission" date="2018-06" db="EMBL/GenBank/DDBJ databases">
        <authorList>
            <person name="Zhirakovskaya E."/>
        </authorList>
    </citation>
    <scope>NUCLEOTIDE SEQUENCE</scope>
</reference>
<dbReference type="AlphaFoldDB" id="A0A3B0XQB3"/>
<dbReference type="EMBL" id="UOFI01000204">
    <property type="protein sequence ID" value="VAW70685.1"/>
    <property type="molecule type" value="Genomic_DNA"/>
</dbReference>
<evidence type="ECO:0000313" key="1">
    <source>
        <dbReference type="EMBL" id="VAW70685.1"/>
    </source>
</evidence>
<accession>A0A3B0XQB3</accession>
<gene>
    <name evidence="1" type="ORF">MNBD_GAMMA09-2878</name>
</gene>